<dbReference type="EMBL" id="MCOG01000198">
    <property type="protein sequence ID" value="ORY26820.1"/>
    <property type="molecule type" value="Genomic_DNA"/>
</dbReference>
<comment type="caution">
    <text evidence="3">The sequence shown here is derived from an EMBL/GenBank/DDBJ whole genome shotgun (WGS) entry which is preliminary data.</text>
</comment>
<feature type="region of interest" description="Disordered" evidence="2">
    <location>
        <begin position="799"/>
        <end position="819"/>
    </location>
</feature>
<sequence>MEDKENIPVLCNEIGFSDSMNYVKDSNQRNSLSFSIPNNKKLDNTSPLYHSILLNKIDNSESEYYSCNESFNTTIYDENSLSLSLIVKDNKEERKLITESQLSGGLPISDVKNDMHSLNHDIKFNQKKYSKNTTKIDTNPQSHPSGSHGLDHVNISTELNDPEIEDELEFYKKRADSLFVKHSLHPYVKAFNNIPLEQKYEISLLAWKNNQKSLALEILESIIYDSGNHLRNSSQKDELIIRQANKFLGFCYLTGDGIKKNVEKSVMYFKKSDTTDSLFLLGIIYFTGYIEKEDAAADSLHLAEKWFKMAAERGHLSSQIMLLYLMYMEEERSINNYQERTNLIDENKIKELSFMFNEESLQKITEYVRRINQNILHDTMMIHPSDRSSNVLINKNSLSSLNSATNSSCNQGFPFKTNQSHKTPSLSSTLNTFPSVFSYSHGAEIKSNYSSQLQTQTQQSSQPLFQQQQPQSQHSHFNNFNNNLYNYSFTSSNTKYSIPTSSVNKNEFFNKNLNHKLSVDTLNYYIPTNINNNNNNNNIGSVVSNYKSLSAFNENYYRSSASSTSNKFLYGSSSTSKCSTIYLFELGYYYQNGIGTEKNFKEAAHWYQCLVDHEEDYLKQYPWINNNILYAKYQLARLAPSVHKSLDWLIHAANNGNAMAQTCLGQYYFEQNSIQNKMQKYIVRHGSDFDLPGFFGKKNKSFEILALKDNLQHSKGFQCFFNELVGKLYEQEQQDKRDFNRQLIPEVDFLNKIDIKRDKDYSYYQLSNNPYSNSNSNSSTLNATTTTSANNKSLFSSYSKHDDTLSPHSNYPSIPQTYSDRFSPAKKTIKLFRRLTLKKSSNNRRSLEKEDYESNTISHYEPSYLGSSVPSTLSSMTTPMTKPKTTVMASTLTSASKSTFSSNSLETTRLFDRKAHKKNKKIKSFRELKKSFYNRIRSSKNKKSSLGNNHSYNSSEGMNSSNKIILEKSALQDCPSNLNKETFSPFTNSYHESKHFHYFDKLEEEEEELNHSIVLQAPSSVNEELILSNDIIMSNLSLLHEWNLLDAYRSALQKEIASFIQVNGKFIDNKSKKYENKVNFNGSYQSLKKNVTDKEEEKEGQDEKEEEVEKIEVNHFTSSSLSSSSPYSSEPQSFQADDVISNHKIPKDLSINTVAAITPSEAIPLSETSKVFPSILNKSLNENSDTFLSTPQDDKLEMGQYWLTSAANGTNNYDGPYFVAQFILGLNYEKGKQLSKDESLSIYWLKRALEKFIDENVNSIMIHEAFCKDIAIAKEEVEMQSDIQDHYHYHHRYQQYSSNCNVSNSNTNGNSNGNVKGFDNGYGNDNKNGKGNGHGLNCVKCSLINESIPEDDDDQNEENEGHIIAMTIPSLSRAFKKKNIPLPFTKKKKSIFSSKKEINSINDKNSGYKTYNGIHSMES</sequence>
<keyword evidence="4" id="KW-1185">Reference proteome</keyword>
<reference evidence="3 4" key="1">
    <citation type="submission" date="2016-08" db="EMBL/GenBank/DDBJ databases">
        <title>A Parts List for Fungal Cellulosomes Revealed by Comparative Genomics.</title>
        <authorList>
            <consortium name="DOE Joint Genome Institute"/>
            <person name="Haitjema C.H."/>
            <person name="Gilmore S.P."/>
            <person name="Henske J.K."/>
            <person name="Solomon K.V."/>
            <person name="De Groot R."/>
            <person name="Kuo A."/>
            <person name="Mondo S.J."/>
            <person name="Salamov A.A."/>
            <person name="Labutti K."/>
            <person name="Zhao Z."/>
            <person name="Chiniquy J."/>
            <person name="Barry K."/>
            <person name="Brewer H.M."/>
            <person name="Purvine S.O."/>
            <person name="Wright A.T."/>
            <person name="Boxma B."/>
            <person name="Van Alen T."/>
            <person name="Hackstein J.H."/>
            <person name="Baker S.E."/>
            <person name="Grigoriev I.V."/>
            <person name="O'Malley M.A."/>
        </authorList>
    </citation>
    <scope>NUCLEOTIDE SEQUENCE [LARGE SCALE GENOMIC DNA]</scope>
    <source>
        <strain evidence="3 4">G1</strain>
    </source>
</reference>
<dbReference type="OrthoDB" id="10611629at2759"/>
<dbReference type="Pfam" id="PF08238">
    <property type="entry name" value="Sel1"/>
    <property type="match status" value="4"/>
</dbReference>
<evidence type="ECO:0000256" key="2">
    <source>
        <dbReference type="SAM" id="MobiDB-lite"/>
    </source>
</evidence>
<dbReference type="PANTHER" id="PTHR11102:SF160">
    <property type="entry name" value="ERAD-ASSOCIATED E3 UBIQUITIN-PROTEIN LIGASE COMPONENT HRD3"/>
    <property type="match status" value="1"/>
</dbReference>
<protein>
    <submittedName>
        <fullName evidence="3">HCP-like protein</fullName>
    </submittedName>
</protein>
<dbReference type="Gene3D" id="1.25.40.10">
    <property type="entry name" value="Tetratricopeptide repeat domain"/>
    <property type="match status" value="2"/>
</dbReference>
<gene>
    <name evidence="3" type="ORF">LY90DRAFT_513630</name>
</gene>
<dbReference type="InterPro" id="IPR006597">
    <property type="entry name" value="Sel1-like"/>
</dbReference>
<feature type="region of interest" description="Disordered" evidence="2">
    <location>
        <begin position="939"/>
        <end position="959"/>
    </location>
</feature>
<feature type="compositionally biased region" description="Polar residues" evidence="2">
    <location>
        <begin position="806"/>
        <end position="819"/>
    </location>
</feature>
<evidence type="ECO:0000313" key="3">
    <source>
        <dbReference type="EMBL" id="ORY26820.1"/>
    </source>
</evidence>
<dbReference type="STRING" id="1754190.A0A1Y2AWZ3"/>
<organism evidence="3 4">
    <name type="scientific">Neocallimastix californiae</name>
    <dbReference type="NCBI Taxonomy" id="1754190"/>
    <lineage>
        <taxon>Eukaryota</taxon>
        <taxon>Fungi</taxon>
        <taxon>Fungi incertae sedis</taxon>
        <taxon>Chytridiomycota</taxon>
        <taxon>Chytridiomycota incertae sedis</taxon>
        <taxon>Neocallimastigomycetes</taxon>
        <taxon>Neocallimastigales</taxon>
        <taxon>Neocallimastigaceae</taxon>
        <taxon>Neocallimastix</taxon>
    </lineage>
</organism>
<feature type="region of interest" description="Disordered" evidence="2">
    <location>
        <begin position="1089"/>
        <end position="1109"/>
    </location>
</feature>
<accession>A0A1Y2AWZ3</accession>
<feature type="compositionally biased region" description="Acidic residues" evidence="2">
    <location>
        <begin position="1098"/>
        <end position="1109"/>
    </location>
</feature>
<evidence type="ECO:0000256" key="1">
    <source>
        <dbReference type="ARBA" id="ARBA00038101"/>
    </source>
</evidence>
<comment type="similarity">
    <text evidence="1">Belongs to the sel-1 family.</text>
</comment>
<dbReference type="Proteomes" id="UP000193920">
    <property type="component" value="Unassembled WGS sequence"/>
</dbReference>
<proteinExistence type="inferred from homology"/>
<feature type="region of interest" description="Disordered" evidence="2">
    <location>
        <begin position="449"/>
        <end position="476"/>
    </location>
</feature>
<dbReference type="SUPFAM" id="SSF81901">
    <property type="entry name" value="HCP-like"/>
    <property type="match status" value="2"/>
</dbReference>
<evidence type="ECO:0000313" key="4">
    <source>
        <dbReference type="Proteomes" id="UP000193920"/>
    </source>
</evidence>
<dbReference type="PANTHER" id="PTHR11102">
    <property type="entry name" value="SEL-1-LIKE PROTEIN"/>
    <property type="match status" value="1"/>
</dbReference>
<feature type="compositionally biased region" description="Low complexity" evidence="2">
    <location>
        <begin position="450"/>
        <end position="476"/>
    </location>
</feature>
<dbReference type="InterPro" id="IPR011990">
    <property type="entry name" value="TPR-like_helical_dom_sf"/>
</dbReference>
<dbReference type="InterPro" id="IPR050767">
    <property type="entry name" value="Sel1_AlgK"/>
</dbReference>
<name>A0A1Y2AWZ3_9FUNG</name>
<dbReference type="SMART" id="SM00671">
    <property type="entry name" value="SEL1"/>
    <property type="match status" value="5"/>
</dbReference>